<dbReference type="eggNOG" id="ENOG502SI5I">
    <property type="taxonomic scope" value="Eukaryota"/>
</dbReference>
<protein>
    <recommendedName>
        <fullName evidence="9">Wax synthase domain-containing protein</fullName>
    </recommendedName>
</protein>
<evidence type="ECO:0000256" key="1">
    <source>
        <dbReference type="ARBA" id="ARBA00004141"/>
    </source>
</evidence>
<gene>
    <name evidence="10" type="ORF">PFICI_09682</name>
</gene>
<keyword evidence="6 8" id="KW-1133">Transmembrane helix</keyword>
<name>W3WUV8_PESFW</name>
<dbReference type="InterPro" id="IPR032805">
    <property type="entry name" value="Wax_synthase_dom"/>
</dbReference>
<evidence type="ECO:0000256" key="7">
    <source>
        <dbReference type="ARBA" id="ARBA00023136"/>
    </source>
</evidence>
<dbReference type="OMA" id="GIGWNWR"/>
<dbReference type="RefSeq" id="XP_007836454.1">
    <property type="nucleotide sequence ID" value="XM_007838263.1"/>
</dbReference>
<sequence>MMEIITANTALKEPDSSIAPHIFLWACQVAALISPPFPGRRGVFATLIISLAIYCNLHPHFTNDMGLAQPFSIAWSFYLSTLATLLRGSSSGPEDRFWRIGNPAKEARAYAAFGWSKIRWAFALLVNLRGIGWNHQVKNVPKPPRTGRSRFLVEQLVRFVVFLSVGDLLYELHRRMNFTSLDGTVSSIDSKYMTLRHPVLHWRLARAFVLGALPFCMISMQSAQLSFVTVLLGLNKPQDWPSTFGSFEDTRTVRLFWGSFWHQSIRHTLTSFTDMFCDMSRIPRGTNLSSYTKLYLAFLISGTFHALGQLHLPRPSNITAAECTMGFIYFFMSQAIAITLEDFVIWLGCSSGLMPESPRAKRCIKWLGRTWVFLFILWTLPFVGDIILKVRVGTGSLLPFPLWRPVVEAWIPIASPVVDSRNGKLA</sequence>
<comment type="pathway">
    <text evidence="2">Secondary metabolite biosynthesis.</text>
</comment>
<reference evidence="11" key="1">
    <citation type="journal article" date="2015" name="BMC Genomics">
        <title>Genomic and transcriptomic analysis of the endophytic fungus Pestalotiopsis fici reveals its lifestyle and high potential for synthesis of natural products.</title>
        <authorList>
            <person name="Wang X."/>
            <person name="Zhang X."/>
            <person name="Liu L."/>
            <person name="Xiang M."/>
            <person name="Wang W."/>
            <person name="Sun X."/>
            <person name="Che Y."/>
            <person name="Guo L."/>
            <person name="Liu G."/>
            <person name="Guo L."/>
            <person name="Wang C."/>
            <person name="Yin W.B."/>
            <person name="Stadler M."/>
            <person name="Zhang X."/>
            <person name="Liu X."/>
        </authorList>
    </citation>
    <scope>NUCLEOTIDE SEQUENCE [LARGE SCALE GENOMIC DNA]</scope>
    <source>
        <strain evidence="11">W106-1 / CGMCC3.15140</strain>
    </source>
</reference>
<evidence type="ECO:0000313" key="10">
    <source>
        <dbReference type="EMBL" id="ETS77620.1"/>
    </source>
</evidence>
<dbReference type="OrthoDB" id="1077582at2759"/>
<dbReference type="PANTHER" id="PTHR31595:SF57">
    <property type="entry name" value="OS04G0481900 PROTEIN"/>
    <property type="match status" value="1"/>
</dbReference>
<keyword evidence="11" id="KW-1185">Reference proteome</keyword>
<dbReference type="AlphaFoldDB" id="W3WUV8"/>
<evidence type="ECO:0000313" key="11">
    <source>
        <dbReference type="Proteomes" id="UP000030651"/>
    </source>
</evidence>
<dbReference type="GO" id="GO:0008374">
    <property type="term" value="F:O-acyltransferase activity"/>
    <property type="evidence" value="ECO:0007669"/>
    <property type="project" value="InterPro"/>
</dbReference>
<dbReference type="Pfam" id="PF13813">
    <property type="entry name" value="MBOAT_2"/>
    <property type="match status" value="1"/>
</dbReference>
<dbReference type="GO" id="GO:0016020">
    <property type="term" value="C:membrane"/>
    <property type="evidence" value="ECO:0007669"/>
    <property type="project" value="UniProtKB-SubCell"/>
</dbReference>
<dbReference type="KEGG" id="pfy:PFICI_09682"/>
<dbReference type="EMBL" id="KI912115">
    <property type="protein sequence ID" value="ETS77620.1"/>
    <property type="molecule type" value="Genomic_DNA"/>
</dbReference>
<evidence type="ECO:0000256" key="8">
    <source>
        <dbReference type="SAM" id="Phobius"/>
    </source>
</evidence>
<keyword evidence="7 8" id="KW-0472">Membrane</keyword>
<keyword evidence="4" id="KW-0808">Transferase</keyword>
<proteinExistence type="inferred from homology"/>
<dbReference type="GO" id="GO:0006629">
    <property type="term" value="P:lipid metabolic process"/>
    <property type="evidence" value="ECO:0007669"/>
    <property type="project" value="InterPro"/>
</dbReference>
<evidence type="ECO:0000256" key="2">
    <source>
        <dbReference type="ARBA" id="ARBA00005179"/>
    </source>
</evidence>
<accession>W3WUV8</accession>
<dbReference type="PANTHER" id="PTHR31595">
    <property type="entry name" value="LONG-CHAIN-ALCOHOL O-FATTY-ACYLTRANSFERASE 3-RELATED"/>
    <property type="match status" value="1"/>
</dbReference>
<comment type="subcellular location">
    <subcellularLocation>
        <location evidence="1">Membrane</location>
        <topology evidence="1">Multi-pass membrane protein</topology>
    </subcellularLocation>
</comment>
<feature type="domain" description="Wax synthase" evidence="9">
    <location>
        <begin position="240"/>
        <end position="320"/>
    </location>
</feature>
<dbReference type="Proteomes" id="UP000030651">
    <property type="component" value="Unassembled WGS sequence"/>
</dbReference>
<dbReference type="InterPro" id="IPR044851">
    <property type="entry name" value="Wax_synthase"/>
</dbReference>
<keyword evidence="5 8" id="KW-0812">Transmembrane</keyword>
<evidence type="ECO:0000256" key="6">
    <source>
        <dbReference type="ARBA" id="ARBA00022989"/>
    </source>
</evidence>
<evidence type="ECO:0000259" key="9">
    <source>
        <dbReference type="Pfam" id="PF13813"/>
    </source>
</evidence>
<dbReference type="HOGENOM" id="CLU_032731_1_1_1"/>
<evidence type="ECO:0000256" key="4">
    <source>
        <dbReference type="ARBA" id="ARBA00022679"/>
    </source>
</evidence>
<evidence type="ECO:0000256" key="3">
    <source>
        <dbReference type="ARBA" id="ARBA00007282"/>
    </source>
</evidence>
<dbReference type="GeneID" id="19274695"/>
<feature type="transmembrane region" description="Helical" evidence="8">
    <location>
        <begin position="370"/>
        <end position="388"/>
    </location>
</feature>
<feature type="transmembrane region" description="Helical" evidence="8">
    <location>
        <begin position="327"/>
        <end position="349"/>
    </location>
</feature>
<dbReference type="InParanoid" id="W3WUV8"/>
<organism evidence="10 11">
    <name type="scientific">Pestalotiopsis fici (strain W106-1 / CGMCC3.15140)</name>
    <dbReference type="NCBI Taxonomy" id="1229662"/>
    <lineage>
        <taxon>Eukaryota</taxon>
        <taxon>Fungi</taxon>
        <taxon>Dikarya</taxon>
        <taxon>Ascomycota</taxon>
        <taxon>Pezizomycotina</taxon>
        <taxon>Sordariomycetes</taxon>
        <taxon>Xylariomycetidae</taxon>
        <taxon>Amphisphaeriales</taxon>
        <taxon>Sporocadaceae</taxon>
        <taxon>Pestalotiopsis</taxon>
    </lineage>
</organism>
<feature type="transmembrane region" description="Helical" evidence="8">
    <location>
        <begin position="294"/>
        <end position="312"/>
    </location>
</feature>
<evidence type="ECO:0000256" key="5">
    <source>
        <dbReference type="ARBA" id="ARBA00022692"/>
    </source>
</evidence>
<comment type="similarity">
    <text evidence="3">Belongs to the wax synthase family.</text>
</comment>